<dbReference type="RefSeq" id="YP_008320003.1">
    <property type="nucleotide sequence ID" value="NC_021858.1"/>
</dbReference>
<evidence type="ECO:0000313" key="2">
    <source>
        <dbReference type="Proteomes" id="UP000201566"/>
    </source>
</evidence>
<dbReference type="GeneID" id="16512818"/>
<proteinExistence type="predicted"/>
<dbReference type="Proteomes" id="UP000201566">
    <property type="component" value="Segment"/>
</dbReference>
<dbReference type="EMBL" id="KC977570">
    <property type="protein sequence ID" value="AGO83334.1"/>
    <property type="molecule type" value="Genomic_DNA"/>
</dbReference>
<protein>
    <submittedName>
        <fullName evidence="1">Uncharacterized protein</fullName>
    </submittedName>
</protein>
<name>S4VZQ9_9VIRU</name>
<sequence length="348" mass="37800">MYFDMGVAHLAPRSRHRCLWPSPVDTGPATIAVPFGDLPSLALEEVLWHHLVGEALAAAASALADDENRDDDVTDVAVLHAWLASAYAPLYGVSEFWHAARRLITAWPEIARSRLGVGGFAWRGVSPAPHRAAGSITYVWARRRRGATTAAMRIARVLTRRVRHVLCVGERYWHVDPLFAALGIADSEVTYGKVSFNATQDAAEAVAWGVVGPFVEAHAREGALVIVDDGSGMYSMPPLLFDRVRHLGAHVVVTDQGAPTKAELDRLDRLAWVCSPDPYPEGVLQRDFVTFAVTGVDAADLRALRERSVGDGTAYGTMVAQRCRDGAWDLQVMPYAPSSFPADAPLAE</sequence>
<gene>
    <name evidence="1" type="ORF">pdul_cds_1055</name>
</gene>
<organism evidence="1 2">
    <name type="scientific">Pandoravirus dulcis</name>
    <dbReference type="NCBI Taxonomy" id="1349409"/>
    <lineage>
        <taxon>Viruses</taxon>
        <taxon>Pandoravirus</taxon>
    </lineage>
</organism>
<reference evidence="1 2" key="1">
    <citation type="journal article" date="2013" name="Science">
        <title>Pandoraviruses: amoeba viruses with genomes up to 2.5 Mb reaching that of parasitic eukaryotes.</title>
        <authorList>
            <person name="Philippe N."/>
            <person name="Legendre M."/>
            <person name="Doutre G."/>
            <person name="Coute Y."/>
            <person name="Poirot O."/>
            <person name="Lescot M."/>
            <person name="Arslan D."/>
            <person name="Seltzer V."/>
            <person name="Bertaux L."/>
            <person name="Bruley C."/>
            <person name="Garin J."/>
            <person name="Claverie J.M."/>
            <person name="Abergel C."/>
        </authorList>
    </citation>
    <scope>NUCLEOTIDE SEQUENCE [LARGE SCALE GENOMIC DNA]</scope>
    <source>
        <strain evidence="1">Melbourne</strain>
    </source>
</reference>
<evidence type="ECO:0000313" key="1">
    <source>
        <dbReference type="EMBL" id="AGO83334.1"/>
    </source>
</evidence>
<accession>S4VZQ9</accession>
<dbReference type="KEGG" id="vg:16512818"/>